<feature type="binding site" evidence="5">
    <location>
        <position position="99"/>
    </location>
    <ligand>
        <name>Zn(2+)</name>
        <dbReference type="ChEBI" id="CHEBI:29105"/>
    </ligand>
</feature>
<comment type="function">
    <text evidence="5">Involved in the maturation of [NiFe] hydrogenases. Required for nickel insertion into the metal center of the hydrogenase.</text>
</comment>
<organism evidence="6 7">
    <name type="scientific">Streptomyces doudnae</name>
    <dbReference type="NCBI Taxonomy" id="3075536"/>
    <lineage>
        <taxon>Bacteria</taxon>
        <taxon>Bacillati</taxon>
        <taxon>Actinomycetota</taxon>
        <taxon>Actinomycetes</taxon>
        <taxon>Kitasatosporales</taxon>
        <taxon>Streptomycetaceae</taxon>
        <taxon>Streptomyces</taxon>
    </lineage>
</organism>
<feature type="binding site" evidence="5">
    <location>
        <position position="97"/>
    </location>
    <ligand>
        <name>Zn(2+)</name>
        <dbReference type="ChEBI" id="CHEBI:29105"/>
    </ligand>
</feature>
<protein>
    <recommendedName>
        <fullName evidence="5">Hydrogenase maturation factor HypA</fullName>
    </recommendedName>
</protein>
<comment type="caution">
    <text evidence="6">The sequence shown here is derived from an EMBL/GenBank/DDBJ whole genome shotgun (WGS) entry which is preliminary data.</text>
</comment>
<sequence>MKRKTGEAGPELHELSITQSIVDAVCEQAAGRPVRTVLVRVGILTAVVPDSLRFCFDLTTAGTVAEGAQLEIDQPPGTAHCRACEKDFALPDLVLLCPCGSADVAVTSGQELQIVSMRVG</sequence>
<evidence type="ECO:0000313" key="6">
    <source>
        <dbReference type="EMBL" id="MDT0433666.1"/>
    </source>
</evidence>
<proteinExistence type="inferred from homology"/>
<dbReference type="EMBL" id="JAVRES010000001">
    <property type="protein sequence ID" value="MDT0433666.1"/>
    <property type="molecule type" value="Genomic_DNA"/>
</dbReference>
<keyword evidence="3 5" id="KW-0479">Metal-binding</keyword>
<gene>
    <name evidence="5" type="primary">hypA</name>
    <name evidence="6" type="ORF">RM877_03115</name>
</gene>
<dbReference type="Pfam" id="PF01155">
    <property type="entry name" value="HypA"/>
    <property type="match status" value="1"/>
</dbReference>
<evidence type="ECO:0000256" key="2">
    <source>
        <dbReference type="ARBA" id="ARBA00022596"/>
    </source>
</evidence>
<dbReference type="PANTHER" id="PTHR34535">
    <property type="entry name" value="HYDROGENASE MATURATION FACTOR HYPA"/>
    <property type="match status" value="1"/>
</dbReference>
<dbReference type="Proteomes" id="UP001183535">
    <property type="component" value="Unassembled WGS sequence"/>
</dbReference>
<evidence type="ECO:0000256" key="3">
    <source>
        <dbReference type="ARBA" id="ARBA00022723"/>
    </source>
</evidence>
<dbReference type="GO" id="GO:0016151">
    <property type="term" value="F:nickel cation binding"/>
    <property type="evidence" value="ECO:0007669"/>
    <property type="project" value="UniProtKB-UniRule"/>
</dbReference>
<evidence type="ECO:0000256" key="1">
    <source>
        <dbReference type="ARBA" id="ARBA00010748"/>
    </source>
</evidence>
<evidence type="ECO:0000256" key="4">
    <source>
        <dbReference type="ARBA" id="ARBA00022833"/>
    </source>
</evidence>
<dbReference type="Gene3D" id="3.30.2320.80">
    <property type="match status" value="1"/>
</dbReference>
<dbReference type="RefSeq" id="WP_256089821.1">
    <property type="nucleotide sequence ID" value="NZ_JAVRES010000001.1"/>
</dbReference>
<accession>A0ABD5EG65</accession>
<dbReference type="PIRSF" id="PIRSF004761">
    <property type="entry name" value="Hydrgn_mat_HypA"/>
    <property type="match status" value="1"/>
</dbReference>
<comment type="similarity">
    <text evidence="1 5">Belongs to the HypA/HybF family.</text>
</comment>
<dbReference type="AlphaFoldDB" id="A0ABD5EG65"/>
<keyword evidence="2 5" id="KW-0533">Nickel</keyword>
<feature type="binding site" evidence="5">
    <location>
        <position position="13"/>
    </location>
    <ligand>
        <name>Ni(2+)</name>
        <dbReference type="ChEBI" id="CHEBI:49786"/>
    </ligand>
</feature>
<dbReference type="InterPro" id="IPR000688">
    <property type="entry name" value="HypA/HybF"/>
</dbReference>
<keyword evidence="4 5" id="KW-0862">Zinc</keyword>
<keyword evidence="7" id="KW-1185">Reference proteome</keyword>
<feature type="binding site" evidence="5">
    <location>
        <position position="81"/>
    </location>
    <ligand>
        <name>Zn(2+)</name>
        <dbReference type="ChEBI" id="CHEBI:29105"/>
    </ligand>
</feature>
<dbReference type="InterPro" id="IPR020538">
    <property type="entry name" value="Hydgase_Ni_incorp_HypA/HybF_CS"/>
</dbReference>
<evidence type="ECO:0000256" key="5">
    <source>
        <dbReference type="HAMAP-Rule" id="MF_00213"/>
    </source>
</evidence>
<name>A0ABD5EG65_9ACTN</name>
<dbReference type="PROSITE" id="PS01249">
    <property type="entry name" value="HYPA"/>
    <property type="match status" value="1"/>
</dbReference>
<dbReference type="GO" id="GO:0008270">
    <property type="term" value="F:zinc ion binding"/>
    <property type="evidence" value="ECO:0007669"/>
    <property type="project" value="UniProtKB-UniRule"/>
</dbReference>
<dbReference type="PANTHER" id="PTHR34535:SF3">
    <property type="entry name" value="HYDROGENASE MATURATION FACTOR HYPA"/>
    <property type="match status" value="1"/>
</dbReference>
<feature type="binding site" evidence="5">
    <location>
        <position position="84"/>
    </location>
    <ligand>
        <name>Zn(2+)</name>
        <dbReference type="ChEBI" id="CHEBI:29105"/>
    </ligand>
</feature>
<dbReference type="HAMAP" id="MF_00213">
    <property type="entry name" value="HypA_HybF"/>
    <property type="match status" value="1"/>
</dbReference>
<reference evidence="7" key="1">
    <citation type="submission" date="2023-07" db="EMBL/GenBank/DDBJ databases">
        <title>30 novel species of actinomycetes from the DSMZ collection.</title>
        <authorList>
            <person name="Nouioui I."/>
        </authorList>
    </citation>
    <scope>NUCLEOTIDE SEQUENCE [LARGE SCALE GENOMIC DNA]</scope>
    <source>
        <strain evidence="7">DSM 41981</strain>
    </source>
</reference>
<evidence type="ECO:0000313" key="7">
    <source>
        <dbReference type="Proteomes" id="UP001183535"/>
    </source>
</evidence>